<feature type="region of interest" description="Disordered" evidence="4">
    <location>
        <begin position="524"/>
        <end position="545"/>
    </location>
</feature>
<dbReference type="SMART" id="SM00448">
    <property type="entry name" value="REC"/>
    <property type="match status" value="1"/>
</dbReference>
<dbReference type="PROSITE" id="PS50110">
    <property type="entry name" value="RESPONSE_REGULATORY"/>
    <property type="match status" value="1"/>
</dbReference>
<protein>
    <submittedName>
        <fullName evidence="6">Response regulator</fullName>
    </submittedName>
</protein>
<evidence type="ECO:0000313" key="7">
    <source>
        <dbReference type="Proteomes" id="UP001143981"/>
    </source>
</evidence>
<organism evidence="6 7">
    <name type="scientific">Coemansia biformis</name>
    <dbReference type="NCBI Taxonomy" id="1286918"/>
    <lineage>
        <taxon>Eukaryota</taxon>
        <taxon>Fungi</taxon>
        <taxon>Fungi incertae sedis</taxon>
        <taxon>Zoopagomycota</taxon>
        <taxon>Kickxellomycotina</taxon>
        <taxon>Kickxellomycetes</taxon>
        <taxon>Kickxellales</taxon>
        <taxon>Kickxellaceae</taxon>
        <taxon>Coemansia</taxon>
    </lineage>
</organism>
<feature type="compositionally biased region" description="Polar residues" evidence="4">
    <location>
        <begin position="815"/>
        <end position="826"/>
    </location>
</feature>
<dbReference type="FunFam" id="3.40.50.2300:FF:000146">
    <property type="entry name" value="Putative two-component response regulator SSK1p"/>
    <property type="match status" value="1"/>
</dbReference>
<dbReference type="PANTHER" id="PTHR45339:SF1">
    <property type="entry name" value="HYBRID SIGNAL TRANSDUCTION HISTIDINE KINASE J"/>
    <property type="match status" value="1"/>
</dbReference>
<feature type="region of interest" description="Disordered" evidence="4">
    <location>
        <begin position="1060"/>
        <end position="1079"/>
    </location>
</feature>
<keyword evidence="2" id="KW-0902">Two-component regulatory system</keyword>
<dbReference type="Gene3D" id="3.40.50.2300">
    <property type="match status" value="2"/>
</dbReference>
<feature type="region of interest" description="Disordered" evidence="4">
    <location>
        <begin position="1110"/>
        <end position="1143"/>
    </location>
</feature>
<feature type="region of interest" description="Disordered" evidence="4">
    <location>
        <begin position="1165"/>
        <end position="1206"/>
    </location>
</feature>
<dbReference type="EMBL" id="JANBOI010000444">
    <property type="protein sequence ID" value="KAJ1730508.1"/>
    <property type="molecule type" value="Genomic_DNA"/>
</dbReference>
<accession>A0A9W7YC99</accession>
<evidence type="ECO:0000259" key="5">
    <source>
        <dbReference type="PROSITE" id="PS50110"/>
    </source>
</evidence>
<name>A0A9W7YC99_9FUNG</name>
<feature type="compositionally biased region" description="Low complexity" evidence="4">
    <location>
        <begin position="878"/>
        <end position="892"/>
    </location>
</feature>
<feature type="compositionally biased region" description="Basic and acidic residues" evidence="4">
    <location>
        <begin position="790"/>
        <end position="807"/>
    </location>
</feature>
<feature type="domain" description="Response regulatory" evidence="5">
    <location>
        <begin position="957"/>
        <end position="1262"/>
    </location>
</feature>
<gene>
    <name evidence="6" type="primary">MgSsk1</name>
    <name evidence="6" type="ORF">LPJ61_002971</name>
</gene>
<sequence>MRTDKVLARDIMHQAHIRRAADMGFDNVAVPATSAGAAAALVEHMDQLSSIANGVEPDDTHDPLFHLQAVADALAARAGELAVDVGVALPEARQTADDIVGVAFPEACRGEDVLSSGAWDSRTDTVLPMRHMLLHSASTLLLHYLRPGDSLWLVPRCATPPPDGTSAATGVFYMVCFRSEAQARPWAHAPTQPAAGGGDMEARPWGPLVLAEARLLAAALYGGRVTIETRWLVCGSPGRSGTHDRLTDVALCPEHLRGDWLVARLALPAMLQPPVQPSTGLGAPPPADVSSPAVMDLPLDYAPGLWEFRAMLRGARVVLRQHETEPPARLTEDDSSSSSLLGPVGRYLAAAGCAVEQLAHRSPGLSRKLVAQRPPAYVIICNSAELLREEFEMLRGTLSFASSSRSAGDMLDAAGRAQEQLGLWPRAQHTGTLGIIVFAPVAETARLRECVRALAAAPHPLPPPVVAVVPCPMSERRLLGGLRAVWERRRLERHFPAHRQEHTPQGQLQRYSTGGTIENTTTLQVRDRSARSSTPSSASEGMYRDVRTVSADPIKHGASPSKSPAAVPAGLAIVTSGTPGGSVAVPVEPLGTPPSPLIEVGLSLVQTQRSTASSAELQRLASPMRRLSVADASAAGVAIIGVASDEDVVLVSREPADDELPGLGVVQPVDTEGSGAAHADQTAEARAEVTLERGLSRTRARIRDKMAQFNRVRKHARNKLLGISEGPGAAEAPSEVDPANPSCEMAEGFENGVSLETPRKMSLGEAAALLVARARANTTGSPAVSPCQEHGLDMEKPLPKLPEEDRAPPPPPASGTVQADGQSSGQAGEEDAPQEQPHEASEVQDPKATAAQDRKARLRARLQSANRRLAESHKADGQPQEPARQQKQQQQPNSSGGAHRKGKPAEGDAQPKTAADSTRTGASPARRSGKRRSSAKDGQAARRGSRDSQGNSTPPIRVLLVEDNLVNRSVMERFLNHMNVHYDVASNGEEAISMWTAASDEGRTPGGERTATHGPYHIVFMDIQMPIMDGITATKHIRRLERQKRIGLWVPSGSVASMHAERSPGQHLRGAAGAASDSTPRTVRWVPFHLRSLPPGSRNVRFLHRSGHARDVPAAGEKQEQQQPPPPPSRPDESEGGALLVSPDELGMDSSRLVAMFPLDTAQSARVAEGNRLPSTDDGAAKPAARRRPPHSLQLPLHAGGVAEPQHSPLLSTPVKSPVIIVALTASSLESDRRAALAAGCNDFLTKPVSLIWLKLKIIEWGCMQALIDYDGWRKWRSKRALHDDS</sequence>
<dbReference type="OrthoDB" id="60033at2759"/>
<feature type="compositionally biased region" description="Basic and acidic residues" evidence="4">
    <location>
        <begin position="836"/>
        <end position="845"/>
    </location>
</feature>
<feature type="region of interest" description="Disordered" evidence="4">
    <location>
        <begin position="779"/>
        <end position="956"/>
    </location>
</feature>
<keyword evidence="7" id="KW-1185">Reference proteome</keyword>
<evidence type="ECO:0000256" key="1">
    <source>
        <dbReference type="ARBA" id="ARBA00022553"/>
    </source>
</evidence>
<dbReference type="CDD" id="cd17546">
    <property type="entry name" value="REC_hyHK_CKI1_RcsC-like"/>
    <property type="match status" value="1"/>
</dbReference>
<dbReference type="InterPro" id="IPR001789">
    <property type="entry name" value="Sig_transdc_resp-reg_receiver"/>
</dbReference>
<dbReference type="Proteomes" id="UP001143981">
    <property type="component" value="Unassembled WGS sequence"/>
</dbReference>
<feature type="modified residue" description="4-aspartylphosphate" evidence="3">
    <location>
        <position position="1022"/>
    </location>
</feature>
<evidence type="ECO:0000313" key="6">
    <source>
        <dbReference type="EMBL" id="KAJ1730508.1"/>
    </source>
</evidence>
<dbReference type="PANTHER" id="PTHR45339">
    <property type="entry name" value="HYBRID SIGNAL TRANSDUCTION HISTIDINE KINASE J"/>
    <property type="match status" value="1"/>
</dbReference>
<proteinExistence type="predicted"/>
<dbReference type="Pfam" id="PF00072">
    <property type="entry name" value="Response_reg"/>
    <property type="match status" value="1"/>
</dbReference>
<evidence type="ECO:0000256" key="3">
    <source>
        <dbReference type="PROSITE-ProRule" id="PRU00169"/>
    </source>
</evidence>
<dbReference type="SUPFAM" id="SSF52172">
    <property type="entry name" value="CheY-like"/>
    <property type="match status" value="2"/>
</dbReference>
<dbReference type="InterPro" id="IPR011006">
    <property type="entry name" value="CheY-like_superfamily"/>
</dbReference>
<evidence type="ECO:0000256" key="4">
    <source>
        <dbReference type="SAM" id="MobiDB-lite"/>
    </source>
</evidence>
<keyword evidence="1 3" id="KW-0597">Phosphoprotein</keyword>
<reference evidence="6" key="1">
    <citation type="submission" date="2022-07" db="EMBL/GenBank/DDBJ databases">
        <title>Phylogenomic reconstructions and comparative analyses of Kickxellomycotina fungi.</title>
        <authorList>
            <person name="Reynolds N.K."/>
            <person name="Stajich J.E."/>
            <person name="Barry K."/>
            <person name="Grigoriev I.V."/>
            <person name="Crous P."/>
            <person name="Smith M.E."/>
        </authorList>
    </citation>
    <scope>NUCLEOTIDE SEQUENCE</scope>
    <source>
        <strain evidence="6">BCRC 34381</strain>
    </source>
</reference>
<feature type="region of interest" description="Disordered" evidence="4">
    <location>
        <begin position="721"/>
        <end position="745"/>
    </location>
</feature>
<comment type="caution">
    <text evidence="6">The sequence shown here is derived from an EMBL/GenBank/DDBJ whole genome shotgun (WGS) entry which is preliminary data.</text>
</comment>
<dbReference type="GO" id="GO:0000156">
    <property type="term" value="F:phosphorelay response regulator activity"/>
    <property type="evidence" value="ECO:0007669"/>
    <property type="project" value="UniProtKB-ARBA"/>
</dbReference>
<evidence type="ECO:0000256" key="2">
    <source>
        <dbReference type="ARBA" id="ARBA00023012"/>
    </source>
</evidence>